<evidence type="ECO:0000259" key="1">
    <source>
        <dbReference type="PROSITE" id="PS50878"/>
    </source>
</evidence>
<dbReference type="GO" id="GO:0003964">
    <property type="term" value="F:RNA-directed DNA polymerase activity"/>
    <property type="evidence" value="ECO:0007669"/>
    <property type="project" value="UniProtKB-KW"/>
</dbReference>
<comment type="caution">
    <text evidence="2">The sequence shown here is derived from an EMBL/GenBank/DDBJ whole genome shotgun (WGS) entry which is preliminary data.</text>
</comment>
<gene>
    <name evidence="2" type="ORF">LOD99_6196</name>
</gene>
<dbReference type="PROSITE" id="PS50878">
    <property type="entry name" value="RT_POL"/>
    <property type="match status" value="1"/>
</dbReference>
<dbReference type="EMBL" id="JAKMXF010000314">
    <property type="protein sequence ID" value="KAI6650114.1"/>
    <property type="molecule type" value="Genomic_DNA"/>
</dbReference>
<evidence type="ECO:0000313" key="2">
    <source>
        <dbReference type="EMBL" id="KAI6650114.1"/>
    </source>
</evidence>
<keyword evidence="3" id="KW-1185">Reference proteome</keyword>
<proteinExistence type="predicted"/>
<evidence type="ECO:0000313" key="3">
    <source>
        <dbReference type="Proteomes" id="UP001165289"/>
    </source>
</evidence>
<accession>A0AAV7JMT1</accession>
<protein>
    <submittedName>
        <fullName evidence="2">RNA-directed DNA polymerase from mobile element jockey-like</fullName>
    </submittedName>
</protein>
<reference evidence="2 3" key="1">
    <citation type="journal article" date="2023" name="BMC Biol.">
        <title>The compact genome of the sponge Oopsacas minuta (Hexactinellida) is lacking key metazoan core genes.</title>
        <authorList>
            <person name="Santini S."/>
            <person name="Schenkelaars Q."/>
            <person name="Jourda C."/>
            <person name="Duchesne M."/>
            <person name="Belahbib H."/>
            <person name="Rocher C."/>
            <person name="Selva M."/>
            <person name="Riesgo A."/>
            <person name="Vervoort M."/>
            <person name="Leys S.P."/>
            <person name="Kodjabachian L."/>
            <person name="Le Bivic A."/>
            <person name="Borchiellini C."/>
            <person name="Claverie J.M."/>
            <person name="Renard E."/>
        </authorList>
    </citation>
    <scope>NUCLEOTIDE SEQUENCE [LARGE SCALE GENOMIC DNA]</scope>
    <source>
        <strain evidence="2">SPO-2</strain>
    </source>
</reference>
<dbReference type="InterPro" id="IPR000477">
    <property type="entry name" value="RT_dom"/>
</dbReference>
<dbReference type="PANTHER" id="PTHR33332">
    <property type="entry name" value="REVERSE TRANSCRIPTASE DOMAIN-CONTAINING PROTEIN"/>
    <property type="match status" value="1"/>
</dbReference>
<keyword evidence="2" id="KW-0695">RNA-directed DNA polymerase</keyword>
<organism evidence="2 3">
    <name type="scientific">Oopsacas minuta</name>
    <dbReference type="NCBI Taxonomy" id="111878"/>
    <lineage>
        <taxon>Eukaryota</taxon>
        <taxon>Metazoa</taxon>
        <taxon>Porifera</taxon>
        <taxon>Hexactinellida</taxon>
        <taxon>Hexasterophora</taxon>
        <taxon>Lyssacinosida</taxon>
        <taxon>Leucopsacidae</taxon>
        <taxon>Oopsacas</taxon>
    </lineage>
</organism>
<dbReference type="AlphaFoldDB" id="A0AAV7JMT1"/>
<keyword evidence="2" id="KW-0548">Nucleotidyltransferase</keyword>
<sequence>MNSLYPNEFSSYRPISNLPFMSKIVVKSIAIQLEHYLLENNLYLLKQSGYKIHHPTETVLIRAFNDLCCDLDEGRNTMLILLDLTAAFDTVDHEIIFEHLQTRFGSTTGKVLKWFR</sequence>
<keyword evidence="2" id="KW-0808">Transferase</keyword>
<feature type="domain" description="Reverse transcriptase" evidence="1">
    <location>
        <begin position="1"/>
        <end position="116"/>
    </location>
</feature>
<name>A0AAV7JMT1_9METZ</name>
<dbReference type="Proteomes" id="UP001165289">
    <property type="component" value="Unassembled WGS sequence"/>
</dbReference>
<dbReference type="Pfam" id="PF00078">
    <property type="entry name" value="RVT_1"/>
    <property type="match status" value="1"/>
</dbReference>